<evidence type="ECO:0000256" key="1">
    <source>
        <dbReference type="SAM" id="Phobius"/>
    </source>
</evidence>
<feature type="transmembrane region" description="Helical" evidence="1">
    <location>
        <begin position="152"/>
        <end position="174"/>
    </location>
</feature>
<accession>A0ABM7X463</accession>
<feature type="transmembrane region" description="Helical" evidence="1">
    <location>
        <begin position="127"/>
        <end position="146"/>
    </location>
</feature>
<keyword evidence="1" id="KW-0812">Transmembrane</keyword>
<evidence type="ECO:0000313" key="2">
    <source>
        <dbReference type="EMBL" id="BDG06571.1"/>
    </source>
</evidence>
<keyword evidence="1" id="KW-0472">Membrane</keyword>
<feature type="transmembrane region" description="Helical" evidence="1">
    <location>
        <begin position="49"/>
        <end position="70"/>
    </location>
</feature>
<reference evidence="3" key="1">
    <citation type="journal article" date="2022" name="Int. J. Syst. Evol. Microbiol.">
        <title>Anaeromyxobacter oryzae sp. nov., Anaeromyxobacter diazotrophicus sp. nov. and Anaeromyxobacter paludicola sp. nov., isolated from paddy soils.</title>
        <authorList>
            <person name="Itoh H."/>
            <person name="Xu Z."/>
            <person name="Mise K."/>
            <person name="Masuda Y."/>
            <person name="Ushijima N."/>
            <person name="Hayakawa C."/>
            <person name="Shiratori Y."/>
            <person name="Senoo K."/>
        </authorList>
    </citation>
    <scope>NUCLEOTIDE SEQUENCE [LARGE SCALE GENOMIC DNA]</scope>
    <source>
        <strain evidence="3">Red232</strain>
    </source>
</reference>
<dbReference type="Proteomes" id="UP001162891">
    <property type="component" value="Chromosome"/>
</dbReference>
<keyword evidence="3" id="KW-1185">Reference proteome</keyword>
<feature type="transmembrane region" description="Helical" evidence="1">
    <location>
        <begin position="242"/>
        <end position="263"/>
    </location>
</feature>
<gene>
    <name evidence="2" type="ORF">AMOR_55670</name>
</gene>
<feature type="transmembrane region" description="Helical" evidence="1">
    <location>
        <begin position="283"/>
        <end position="310"/>
    </location>
</feature>
<keyword evidence="1" id="KW-1133">Transmembrane helix</keyword>
<proteinExistence type="predicted"/>
<feature type="transmembrane region" description="Helical" evidence="1">
    <location>
        <begin position="93"/>
        <end position="115"/>
    </location>
</feature>
<organism evidence="2 3">
    <name type="scientific">Anaeromyxobacter oryzae</name>
    <dbReference type="NCBI Taxonomy" id="2918170"/>
    <lineage>
        <taxon>Bacteria</taxon>
        <taxon>Pseudomonadati</taxon>
        <taxon>Myxococcota</taxon>
        <taxon>Myxococcia</taxon>
        <taxon>Myxococcales</taxon>
        <taxon>Cystobacterineae</taxon>
        <taxon>Anaeromyxobacteraceae</taxon>
        <taxon>Anaeromyxobacter</taxon>
    </lineage>
</organism>
<name>A0ABM7X463_9BACT</name>
<dbReference type="EMBL" id="AP025591">
    <property type="protein sequence ID" value="BDG06571.1"/>
    <property type="molecule type" value="Genomic_DNA"/>
</dbReference>
<feature type="transmembrane region" description="Helical" evidence="1">
    <location>
        <begin position="186"/>
        <end position="206"/>
    </location>
</feature>
<sequence length="312" mass="29998">MVVAGRAADRYRPAVPPALGAAIGLGVRALLREGWLVAAGLAVGILRRLLAVPALAFAWGLLLEAAVLAARSRPLDLLAPVEGVLAAATSQRFLAIAAGLWLAGVLAGAALRLAFLAGAAPVLASAMARAPVGADGFAAGVAWGFPRVLGTALLGLAAELGGGGFAVVLALGAARITAASGHASPLLAAPVALALTLAVAVPIALSAAVDGAVARAAVTGEGPLVAFAAATRRFVNRPGAFVLGAITFAVVAGLATASVEATGNALTALADGASPLLLAGPGLLIAALATAVGAAVDLAWLGTVSALACAEG</sequence>
<protein>
    <submittedName>
        <fullName evidence="2">Uncharacterized protein</fullName>
    </submittedName>
</protein>
<evidence type="ECO:0000313" key="3">
    <source>
        <dbReference type="Proteomes" id="UP001162891"/>
    </source>
</evidence>